<reference evidence="3" key="1">
    <citation type="submission" date="2019-08" db="EMBL/GenBank/DDBJ databases">
        <authorList>
            <person name="Kucharzyk K."/>
            <person name="Murdoch R.W."/>
            <person name="Higgins S."/>
            <person name="Loffler F."/>
        </authorList>
    </citation>
    <scope>NUCLEOTIDE SEQUENCE</scope>
</reference>
<gene>
    <name evidence="3" type="ORF">SDC9_196535</name>
</gene>
<feature type="domain" description="Transposase DDE" evidence="2">
    <location>
        <begin position="64"/>
        <end position="116"/>
    </location>
</feature>
<organism evidence="3">
    <name type="scientific">bioreactor metagenome</name>
    <dbReference type="NCBI Taxonomy" id="1076179"/>
    <lineage>
        <taxon>unclassified sequences</taxon>
        <taxon>metagenomes</taxon>
        <taxon>ecological metagenomes</taxon>
    </lineage>
</organism>
<dbReference type="InterPro" id="IPR025668">
    <property type="entry name" value="Tnp_DDE_dom"/>
</dbReference>
<dbReference type="EMBL" id="VSSQ01111684">
    <property type="protein sequence ID" value="MPN48922.1"/>
    <property type="molecule type" value="Genomic_DNA"/>
</dbReference>
<dbReference type="PANTHER" id="PTHR33803">
    <property type="entry name" value="IS1478 TRANSPOSASE"/>
    <property type="match status" value="1"/>
</dbReference>
<evidence type="ECO:0000313" key="3">
    <source>
        <dbReference type="EMBL" id="MPN48922.1"/>
    </source>
</evidence>
<sequence>MGFRNEYDGHTLDKSIEQVERLRESPPENGIGDRGFRGRNKVGETIIHIPKPFSKKLSAYMQRKQKKYFRKRAGIEPVIGHLKADHRLSRNFYKGIFGDNINIMLAAAGFDFKRMINKWKVSFLSYLEQVFRTITMMPNLIAIDNKIKNNSKWAF</sequence>
<dbReference type="Pfam" id="PF13751">
    <property type="entry name" value="DDE_Tnp_1_6"/>
    <property type="match status" value="1"/>
</dbReference>
<protein>
    <recommendedName>
        <fullName evidence="2">Transposase DDE domain-containing protein</fullName>
    </recommendedName>
</protein>
<evidence type="ECO:0000259" key="2">
    <source>
        <dbReference type="Pfam" id="PF13751"/>
    </source>
</evidence>
<proteinExistence type="predicted"/>
<accession>A0A645IDK7</accession>
<name>A0A645IDK7_9ZZZZ</name>
<evidence type="ECO:0000256" key="1">
    <source>
        <dbReference type="SAM" id="MobiDB-lite"/>
    </source>
</evidence>
<dbReference type="AlphaFoldDB" id="A0A645IDK7"/>
<comment type="caution">
    <text evidence="3">The sequence shown here is derived from an EMBL/GenBank/DDBJ whole genome shotgun (WGS) entry which is preliminary data.</text>
</comment>
<feature type="compositionally biased region" description="Basic and acidic residues" evidence="1">
    <location>
        <begin position="14"/>
        <end position="26"/>
    </location>
</feature>
<feature type="region of interest" description="Disordered" evidence="1">
    <location>
        <begin position="14"/>
        <end position="37"/>
    </location>
</feature>
<dbReference type="PANTHER" id="PTHR33803:SF3">
    <property type="entry name" value="BLL1974 PROTEIN"/>
    <property type="match status" value="1"/>
</dbReference>